<evidence type="ECO:0000256" key="5">
    <source>
        <dbReference type="ARBA" id="ARBA00022847"/>
    </source>
</evidence>
<accession>A0A8J6MWE6</accession>
<evidence type="ECO:0000256" key="7">
    <source>
        <dbReference type="ARBA" id="ARBA00022989"/>
    </source>
</evidence>
<dbReference type="Pfam" id="PF22776">
    <property type="entry name" value="K_trans_C"/>
    <property type="match status" value="1"/>
</dbReference>
<feature type="transmembrane region" description="Helical" evidence="10">
    <location>
        <begin position="240"/>
        <end position="261"/>
    </location>
</feature>
<protein>
    <submittedName>
        <fullName evidence="13">KUP/HAK/KT family potassium transporter</fullName>
    </submittedName>
</protein>
<feature type="domain" description="K+ potassium transporter C-terminal" evidence="12">
    <location>
        <begin position="467"/>
        <end position="600"/>
    </location>
</feature>
<keyword evidence="8" id="KW-0406">Ion transport</keyword>
<evidence type="ECO:0000256" key="6">
    <source>
        <dbReference type="ARBA" id="ARBA00022958"/>
    </source>
</evidence>
<feature type="transmembrane region" description="Helical" evidence="10">
    <location>
        <begin position="164"/>
        <end position="186"/>
    </location>
</feature>
<organism evidence="13 14">
    <name type="scientific">Candidatus Desulfacyla euxinica</name>
    <dbReference type="NCBI Taxonomy" id="2841693"/>
    <lineage>
        <taxon>Bacteria</taxon>
        <taxon>Deltaproteobacteria</taxon>
        <taxon>Candidatus Desulfacyla</taxon>
    </lineage>
</organism>
<keyword evidence="2" id="KW-0813">Transport</keyword>
<evidence type="ECO:0000313" key="14">
    <source>
        <dbReference type="Proteomes" id="UP000650524"/>
    </source>
</evidence>
<comment type="subcellular location">
    <subcellularLocation>
        <location evidence="1">Membrane</location>
        <topology evidence="1">Multi-pass membrane protein</topology>
    </subcellularLocation>
</comment>
<keyword evidence="9 10" id="KW-0472">Membrane</keyword>
<evidence type="ECO:0000256" key="9">
    <source>
        <dbReference type="ARBA" id="ARBA00023136"/>
    </source>
</evidence>
<feature type="transmembrane region" description="Helical" evidence="10">
    <location>
        <begin position="333"/>
        <end position="353"/>
    </location>
</feature>
<feature type="transmembrane region" description="Helical" evidence="10">
    <location>
        <begin position="281"/>
        <end position="312"/>
    </location>
</feature>
<evidence type="ECO:0000256" key="8">
    <source>
        <dbReference type="ARBA" id="ARBA00023065"/>
    </source>
</evidence>
<dbReference type="EMBL" id="JACNJD010000052">
    <property type="protein sequence ID" value="MBC8175924.1"/>
    <property type="molecule type" value="Genomic_DNA"/>
</dbReference>
<evidence type="ECO:0000313" key="13">
    <source>
        <dbReference type="EMBL" id="MBC8175924.1"/>
    </source>
</evidence>
<feature type="transmembrane region" description="Helical" evidence="10">
    <location>
        <begin position="12"/>
        <end position="30"/>
    </location>
</feature>
<dbReference type="AlphaFoldDB" id="A0A8J6MWE6"/>
<evidence type="ECO:0000259" key="12">
    <source>
        <dbReference type="Pfam" id="PF22776"/>
    </source>
</evidence>
<evidence type="ECO:0000256" key="4">
    <source>
        <dbReference type="ARBA" id="ARBA00022692"/>
    </source>
</evidence>
<feature type="transmembrane region" description="Helical" evidence="10">
    <location>
        <begin position="359"/>
        <end position="384"/>
    </location>
</feature>
<keyword evidence="5" id="KW-0769">Symport</keyword>
<dbReference type="GO" id="GO:0015293">
    <property type="term" value="F:symporter activity"/>
    <property type="evidence" value="ECO:0007669"/>
    <property type="project" value="UniProtKB-KW"/>
</dbReference>
<sequence>MPKRVLQSLGLVFGDIGTSPIYTLTVIFLITTPTEIQTIGVLSLIIWTIILLVGVQYAWLAMSLGKKGEGGTIVLYEILSPMVKSKKKIRIISILSFIGVALFFGDGVITPAISILSAVEGLHLIPQISGIGNHTSALLIIAAVIAIVLFAFQKKGTEKISGAFGPIMVCWFLCLTVSGLASISKAPAILNAINPYHAFYFMSHNGIVAFIVLSEVILCATGGEALYADMGHLGRKPIINASYIVIPALIINYLGQGAFMFDHPKAKYVLFEMFYDQSHLLYVPFLILSIMATAVASQAMISGVFSIVYQAITTGVLPRLHVDYTSRHRQSQIYVGFINWILLLAVLLIMFFFQQSSRIAAAYGLAVTGTMTITCIMMVWIFYLKNKKTHMIIAFIITLVNIVFLFSHIHKFPHGGYWSLVIAAFPLAIILVYDYGKKKLYKTFEFVPLSSFKKTFRKKYQEGANINGTALFFSRDVTIISPYIVRTMFNNNIIYEDNVIVSIENTTDPFGISWYFSESKTKGLRLLTLRAGYMEVVDVEAIFRKEGIVGNAIFYGLEEISSSNILIKIFALIKKLVPAFVQFHKLPAMKLHGVMTRYELYPDSQLPLSDNHGNQEPFRP</sequence>
<feature type="transmembrane region" description="Helical" evidence="10">
    <location>
        <begin position="131"/>
        <end position="152"/>
    </location>
</feature>
<feature type="transmembrane region" description="Helical" evidence="10">
    <location>
        <begin position="206"/>
        <end position="228"/>
    </location>
</feature>
<evidence type="ECO:0000259" key="11">
    <source>
        <dbReference type="Pfam" id="PF02705"/>
    </source>
</evidence>
<dbReference type="PANTHER" id="PTHR30540">
    <property type="entry name" value="OSMOTIC STRESS POTASSIUM TRANSPORTER"/>
    <property type="match status" value="1"/>
</dbReference>
<comment type="caution">
    <text evidence="13">The sequence shown here is derived from an EMBL/GenBank/DDBJ whole genome shotgun (WGS) entry which is preliminary data.</text>
</comment>
<dbReference type="InterPro" id="IPR053952">
    <property type="entry name" value="K_trans_C"/>
</dbReference>
<dbReference type="GO" id="GO:0016020">
    <property type="term" value="C:membrane"/>
    <property type="evidence" value="ECO:0007669"/>
    <property type="project" value="UniProtKB-SubCell"/>
</dbReference>
<feature type="domain" description="K+ potassium transporter integral membrane" evidence="11">
    <location>
        <begin position="5"/>
        <end position="444"/>
    </location>
</feature>
<feature type="transmembrane region" description="Helical" evidence="10">
    <location>
        <begin position="415"/>
        <end position="433"/>
    </location>
</feature>
<dbReference type="Pfam" id="PF02705">
    <property type="entry name" value="K_trans"/>
    <property type="match status" value="1"/>
</dbReference>
<evidence type="ECO:0000256" key="2">
    <source>
        <dbReference type="ARBA" id="ARBA00022448"/>
    </source>
</evidence>
<dbReference type="InterPro" id="IPR053951">
    <property type="entry name" value="K_trans_N"/>
</dbReference>
<name>A0A8J6MWE6_9DELT</name>
<evidence type="ECO:0000256" key="10">
    <source>
        <dbReference type="SAM" id="Phobius"/>
    </source>
</evidence>
<evidence type="ECO:0000256" key="3">
    <source>
        <dbReference type="ARBA" id="ARBA00022538"/>
    </source>
</evidence>
<feature type="transmembrane region" description="Helical" evidence="10">
    <location>
        <begin position="391"/>
        <end position="409"/>
    </location>
</feature>
<dbReference type="GO" id="GO:0015079">
    <property type="term" value="F:potassium ion transmembrane transporter activity"/>
    <property type="evidence" value="ECO:0007669"/>
    <property type="project" value="InterPro"/>
</dbReference>
<dbReference type="PANTHER" id="PTHR30540:SF83">
    <property type="entry name" value="K+ POTASSIUM TRANSPORTER"/>
    <property type="match status" value="1"/>
</dbReference>
<proteinExistence type="predicted"/>
<keyword evidence="3" id="KW-0633">Potassium transport</keyword>
<evidence type="ECO:0000256" key="1">
    <source>
        <dbReference type="ARBA" id="ARBA00004141"/>
    </source>
</evidence>
<dbReference type="InterPro" id="IPR003855">
    <property type="entry name" value="K+_transporter"/>
</dbReference>
<keyword evidence="7 10" id="KW-1133">Transmembrane helix</keyword>
<feature type="transmembrane region" description="Helical" evidence="10">
    <location>
        <begin position="36"/>
        <end position="60"/>
    </location>
</feature>
<keyword evidence="4 10" id="KW-0812">Transmembrane</keyword>
<feature type="transmembrane region" description="Helical" evidence="10">
    <location>
        <begin position="91"/>
        <end position="119"/>
    </location>
</feature>
<keyword evidence="6" id="KW-0630">Potassium</keyword>
<dbReference type="Proteomes" id="UP000650524">
    <property type="component" value="Unassembled WGS sequence"/>
</dbReference>
<gene>
    <name evidence="13" type="ORF">H8E19_00855</name>
</gene>
<reference evidence="13 14" key="1">
    <citation type="submission" date="2020-08" db="EMBL/GenBank/DDBJ databases">
        <title>Bridging the membrane lipid divide: bacteria of the FCB group superphylum have the potential to synthesize archaeal ether lipids.</title>
        <authorList>
            <person name="Villanueva L."/>
            <person name="Von Meijenfeldt F.A.B."/>
            <person name="Westbye A.B."/>
            <person name="Yadav S."/>
            <person name="Hopmans E.C."/>
            <person name="Dutilh B.E."/>
            <person name="Sinninghe Damste J.S."/>
        </authorList>
    </citation>
    <scope>NUCLEOTIDE SEQUENCE [LARGE SCALE GENOMIC DNA]</scope>
    <source>
        <strain evidence="13">NIOZ-UU27</strain>
    </source>
</reference>